<dbReference type="EMBL" id="CP035493">
    <property type="protein sequence ID" value="QAY69783.1"/>
    <property type="molecule type" value="Genomic_DNA"/>
</dbReference>
<dbReference type="Proteomes" id="UP000292118">
    <property type="component" value="Chromosome"/>
</dbReference>
<keyword evidence="3" id="KW-1185">Reference proteome</keyword>
<keyword evidence="2" id="KW-0378">Hydrolase</keyword>
<dbReference type="Pfam" id="PF00144">
    <property type="entry name" value="Beta-lactamase"/>
    <property type="match status" value="1"/>
</dbReference>
<protein>
    <submittedName>
        <fullName evidence="2">Class C beta-lactamase-related serine hydrolase</fullName>
    </submittedName>
</protein>
<organism evidence="2 3">
    <name type="scientific">Xylanimonas protaetiae</name>
    <dbReference type="NCBI Taxonomy" id="2509457"/>
    <lineage>
        <taxon>Bacteria</taxon>
        <taxon>Bacillati</taxon>
        <taxon>Actinomycetota</taxon>
        <taxon>Actinomycetes</taxon>
        <taxon>Micrococcales</taxon>
        <taxon>Promicromonosporaceae</taxon>
        <taxon>Xylanimonas</taxon>
    </lineage>
</organism>
<dbReference type="PANTHER" id="PTHR43283">
    <property type="entry name" value="BETA-LACTAMASE-RELATED"/>
    <property type="match status" value="1"/>
</dbReference>
<evidence type="ECO:0000313" key="2">
    <source>
        <dbReference type="EMBL" id="QAY69783.1"/>
    </source>
</evidence>
<gene>
    <name evidence="2" type="ORF">ET471_06805</name>
</gene>
<dbReference type="OrthoDB" id="9773047at2"/>
<dbReference type="RefSeq" id="WP_129187173.1">
    <property type="nucleotide sequence ID" value="NZ_CP035493.1"/>
</dbReference>
<reference evidence="2 3" key="1">
    <citation type="submission" date="2019-01" db="EMBL/GenBank/DDBJ databases">
        <title>Genome sequencing of strain FW10M-9.</title>
        <authorList>
            <person name="Heo J."/>
            <person name="Kim S.-J."/>
            <person name="Kim J.-S."/>
            <person name="Hong S.-B."/>
            <person name="Kwon S.-W."/>
        </authorList>
    </citation>
    <scope>NUCLEOTIDE SEQUENCE [LARGE SCALE GENOMIC DNA]</scope>
    <source>
        <strain evidence="2 3">FW10M-9</strain>
    </source>
</reference>
<dbReference type="GO" id="GO:0016787">
    <property type="term" value="F:hydrolase activity"/>
    <property type="evidence" value="ECO:0007669"/>
    <property type="project" value="UniProtKB-KW"/>
</dbReference>
<dbReference type="SUPFAM" id="SSF56601">
    <property type="entry name" value="beta-lactamase/transpeptidase-like"/>
    <property type="match status" value="1"/>
</dbReference>
<dbReference type="InterPro" id="IPR050789">
    <property type="entry name" value="Diverse_Enzym_Activities"/>
</dbReference>
<dbReference type="AlphaFoldDB" id="A0A4P6F4X0"/>
<feature type="domain" description="Beta-lactamase-related" evidence="1">
    <location>
        <begin position="37"/>
        <end position="301"/>
    </location>
</feature>
<accession>A0A4P6F4X0</accession>
<dbReference type="PANTHER" id="PTHR43283:SF7">
    <property type="entry name" value="BETA-LACTAMASE-RELATED DOMAIN-CONTAINING PROTEIN"/>
    <property type="match status" value="1"/>
</dbReference>
<evidence type="ECO:0000259" key="1">
    <source>
        <dbReference type="Pfam" id="PF00144"/>
    </source>
</evidence>
<dbReference type="InterPro" id="IPR012338">
    <property type="entry name" value="Beta-lactam/transpept-like"/>
</dbReference>
<sequence>MTETWRRLPRTSPEAAGIDRTGITQLVDALGPLGAHSLLVLRHGNVVAEQVWAPHTFERPHQMYSVSKTFTAMAVGLAVAEGLLTVEDRVVDLLPDAAPDVVSDHLAAMRVKHLLTMASGHAGDLMSVVDEPGTGDDWPRALLAADVPMEPGSRFVYNTGATYLLSAILHRLTEQRLLDYLTPRVLAPIGIRGATWEQDPRGIDMGGFGLSITTEDMAAFGQLLLQRGRWGSAQLIPAAWVDEATAVHVDNSPQGWGPEASAGYGYQMWRCTSGAVRADGAHGQFIVLWPEHDVVVAITSGAPQMHDELTAVWTCLGPALGPSDPETLPDGDAVGGGPAALAMPSGTAWEAVGDKVDGRTFRLDADAFLPGAPPEVPPVRTVTVRRDGDVVLLDAGPMQGRAAYGAWGDEQGEELGLPSASTYAWTAERTLEVRLAGLGTPFVWTVRLTFTEDDTVEVAIDQNVAFGPTELVRATAR</sequence>
<dbReference type="Gene3D" id="3.40.710.10">
    <property type="entry name" value="DD-peptidase/beta-lactamase superfamily"/>
    <property type="match status" value="1"/>
</dbReference>
<dbReference type="KEGG" id="xya:ET471_06805"/>
<evidence type="ECO:0000313" key="3">
    <source>
        <dbReference type="Proteomes" id="UP000292118"/>
    </source>
</evidence>
<name>A0A4P6F4X0_9MICO</name>
<proteinExistence type="predicted"/>
<dbReference type="InterPro" id="IPR001466">
    <property type="entry name" value="Beta-lactam-related"/>
</dbReference>